<sequence length="125" mass="14069">TDDEVEHILREVCQGVVRKGRQFAEAVGMQHETRRLEQRANKSRRKQQQQQQGDDVTAAAAAAADDDDDDTSITITGVGPGSAIDVQTRRLSTYNDGIHRVLLEAADRYPMLEETWSELIDWSMQ</sequence>
<feature type="compositionally biased region" description="Low complexity" evidence="1">
    <location>
        <begin position="48"/>
        <end position="63"/>
    </location>
</feature>
<feature type="non-terminal residue" evidence="2">
    <location>
        <position position="125"/>
    </location>
</feature>
<dbReference type="Proteomes" id="UP000553632">
    <property type="component" value="Unassembled WGS sequence"/>
</dbReference>
<feature type="non-terminal residue" evidence="2">
    <location>
        <position position="1"/>
    </location>
</feature>
<evidence type="ECO:0000313" key="3">
    <source>
        <dbReference type="Proteomes" id="UP000553632"/>
    </source>
</evidence>
<reference evidence="2 3" key="1">
    <citation type="submission" date="2020-04" db="EMBL/GenBank/DDBJ databases">
        <title>Perkinsus olseni comparative genomics.</title>
        <authorList>
            <person name="Bogema D.R."/>
        </authorList>
    </citation>
    <scope>NUCLEOTIDE SEQUENCE [LARGE SCALE GENOMIC DNA]</scope>
    <source>
        <strain evidence="2 3">ATCC PRA-207</strain>
    </source>
</reference>
<feature type="region of interest" description="Disordered" evidence="1">
    <location>
        <begin position="28"/>
        <end position="82"/>
    </location>
</feature>
<feature type="compositionally biased region" description="Basic and acidic residues" evidence="1">
    <location>
        <begin position="31"/>
        <end position="40"/>
    </location>
</feature>
<proteinExistence type="predicted"/>
<dbReference type="AlphaFoldDB" id="A0A7J6Q148"/>
<name>A0A7J6Q148_PEROL</name>
<gene>
    <name evidence="2" type="ORF">FOZ63_024260</name>
</gene>
<keyword evidence="3" id="KW-1185">Reference proteome</keyword>
<dbReference type="EMBL" id="JABANO010036537">
    <property type="protein sequence ID" value="KAF4701646.1"/>
    <property type="molecule type" value="Genomic_DNA"/>
</dbReference>
<protein>
    <submittedName>
        <fullName evidence="2">Uncharacterized protein</fullName>
    </submittedName>
</protein>
<evidence type="ECO:0000256" key="1">
    <source>
        <dbReference type="SAM" id="MobiDB-lite"/>
    </source>
</evidence>
<comment type="caution">
    <text evidence="2">The sequence shown here is derived from an EMBL/GenBank/DDBJ whole genome shotgun (WGS) entry which is preliminary data.</text>
</comment>
<accession>A0A7J6Q148</accession>
<organism evidence="2 3">
    <name type="scientific">Perkinsus olseni</name>
    <name type="common">Perkinsus atlanticus</name>
    <dbReference type="NCBI Taxonomy" id="32597"/>
    <lineage>
        <taxon>Eukaryota</taxon>
        <taxon>Sar</taxon>
        <taxon>Alveolata</taxon>
        <taxon>Perkinsozoa</taxon>
        <taxon>Perkinsea</taxon>
        <taxon>Perkinsida</taxon>
        <taxon>Perkinsidae</taxon>
        <taxon>Perkinsus</taxon>
    </lineage>
</organism>
<evidence type="ECO:0000313" key="2">
    <source>
        <dbReference type="EMBL" id="KAF4701646.1"/>
    </source>
</evidence>